<gene>
    <name evidence="1" type="ORF">AZI87_01965</name>
</gene>
<dbReference type="AlphaFoldDB" id="A0A161PD13"/>
<sequence>MEPSALARAQLLLNMKACCRFRTMYLGTGLGDLLKPHSNWIQNKTHQKTFSLNNFRKVQHESYL</sequence>
<evidence type="ECO:0000313" key="2">
    <source>
        <dbReference type="Proteomes" id="UP000075799"/>
    </source>
</evidence>
<comment type="caution">
    <text evidence="1">The sequence shown here is derived from an EMBL/GenBank/DDBJ whole genome shotgun (WGS) entry which is preliminary data.</text>
</comment>
<organism evidence="1 2">
    <name type="scientific">Bdellovibrio bacteriovorus</name>
    <dbReference type="NCBI Taxonomy" id="959"/>
    <lineage>
        <taxon>Bacteria</taxon>
        <taxon>Pseudomonadati</taxon>
        <taxon>Bdellovibrionota</taxon>
        <taxon>Bdellovibrionia</taxon>
        <taxon>Bdellovibrionales</taxon>
        <taxon>Pseudobdellovibrionaceae</taxon>
        <taxon>Bdellovibrio</taxon>
    </lineage>
</organism>
<accession>A0A161PD13</accession>
<reference evidence="1 2" key="1">
    <citation type="submission" date="2016-03" db="EMBL/GenBank/DDBJ databases">
        <authorList>
            <person name="Ploux O."/>
        </authorList>
    </citation>
    <scope>NUCLEOTIDE SEQUENCE [LARGE SCALE GENOMIC DNA]</scope>
    <source>
        <strain evidence="1 2">EC13</strain>
    </source>
</reference>
<protein>
    <submittedName>
        <fullName evidence="1">Uncharacterized protein</fullName>
    </submittedName>
</protein>
<dbReference type="EMBL" id="LUKD01000001">
    <property type="protein sequence ID" value="KYG68054.1"/>
    <property type="molecule type" value="Genomic_DNA"/>
</dbReference>
<evidence type="ECO:0000313" key="1">
    <source>
        <dbReference type="EMBL" id="KYG68054.1"/>
    </source>
</evidence>
<name>A0A161PD13_BDEBC</name>
<dbReference type="Proteomes" id="UP000075799">
    <property type="component" value="Unassembled WGS sequence"/>
</dbReference>
<proteinExistence type="predicted"/>